<dbReference type="SUPFAM" id="SSF51316">
    <property type="entry name" value="Mss4-like"/>
    <property type="match status" value="1"/>
</dbReference>
<dbReference type="Gene3D" id="3.90.1590.10">
    <property type="entry name" value="glutathione-dependent formaldehyde- activating enzyme (gfa)"/>
    <property type="match status" value="1"/>
</dbReference>
<evidence type="ECO:0000256" key="3">
    <source>
        <dbReference type="ARBA" id="ARBA00022833"/>
    </source>
</evidence>
<gene>
    <name evidence="6" type="ORF">NBRC116598_01750</name>
</gene>
<evidence type="ECO:0000259" key="5">
    <source>
        <dbReference type="PROSITE" id="PS51891"/>
    </source>
</evidence>
<feature type="domain" description="CENP-V/GFA" evidence="5">
    <location>
        <begin position="4"/>
        <end position="119"/>
    </location>
</feature>
<evidence type="ECO:0000313" key="6">
    <source>
        <dbReference type="EMBL" id="GAA6194731.1"/>
    </source>
</evidence>
<dbReference type="PANTHER" id="PTHR33337:SF40">
    <property type="entry name" value="CENP-V_GFA DOMAIN-CONTAINING PROTEIN-RELATED"/>
    <property type="match status" value="1"/>
</dbReference>
<protein>
    <submittedName>
        <fullName evidence="6">GFA family protein</fullName>
    </submittedName>
</protein>
<dbReference type="Pfam" id="PF04828">
    <property type="entry name" value="GFA"/>
    <property type="match status" value="1"/>
</dbReference>
<dbReference type="InterPro" id="IPR006913">
    <property type="entry name" value="CENP-V/GFA"/>
</dbReference>
<organism evidence="6 7">
    <name type="scientific">Pseudophaeobacter arcticus</name>
    <dbReference type="NCBI Taxonomy" id="385492"/>
    <lineage>
        <taxon>Bacteria</taxon>
        <taxon>Pseudomonadati</taxon>
        <taxon>Pseudomonadota</taxon>
        <taxon>Alphaproteobacteria</taxon>
        <taxon>Rhodobacterales</taxon>
        <taxon>Paracoccaceae</taxon>
        <taxon>Pseudophaeobacter</taxon>
    </lineage>
</organism>
<keyword evidence="4" id="KW-0456">Lyase</keyword>
<dbReference type="PANTHER" id="PTHR33337">
    <property type="entry name" value="GFA DOMAIN-CONTAINING PROTEIN"/>
    <property type="match status" value="1"/>
</dbReference>
<dbReference type="InterPro" id="IPR011057">
    <property type="entry name" value="Mss4-like_sf"/>
</dbReference>
<evidence type="ECO:0000256" key="2">
    <source>
        <dbReference type="ARBA" id="ARBA00022723"/>
    </source>
</evidence>
<comment type="similarity">
    <text evidence="1">Belongs to the Gfa family.</text>
</comment>
<evidence type="ECO:0000256" key="1">
    <source>
        <dbReference type="ARBA" id="ARBA00005495"/>
    </source>
</evidence>
<keyword evidence="3" id="KW-0862">Zinc</keyword>
<dbReference type="RefSeq" id="WP_353396335.1">
    <property type="nucleotide sequence ID" value="NZ_BAABWU010000001.1"/>
</dbReference>
<evidence type="ECO:0000313" key="7">
    <source>
        <dbReference type="Proteomes" id="UP001441944"/>
    </source>
</evidence>
<dbReference type="Proteomes" id="UP001441944">
    <property type="component" value="Unassembled WGS sequence"/>
</dbReference>
<accession>A0ABQ0AFT5</accession>
<reference evidence="6 7" key="1">
    <citation type="submission" date="2024-04" db="EMBL/GenBank/DDBJ databases">
        <title>Draft genome sequence of Pseudophaeobacter arcticus NBRC 116598.</title>
        <authorList>
            <person name="Miyakawa T."/>
            <person name="Kusuya Y."/>
            <person name="Miura T."/>
        </authorList>
    </citation>
    <scope>NUCLEOTIDE SEQUENCE [LARGE SCALE GENOMIC DNA]</scope>
    <source>
        <strain evidence="6 7">SU-CL00105</strain>
    </source>
</reference>
<name>A0ABQ0AFT5_9RHOB</name>
<dbReference type="EMBL" id="BAABWU010000001">
    <property type="protein sequence ID" value="GAA6194731.1"/>
    <property type="molecule type" value="Genomic_DNA"/>
</dbReference>
<evidence type="ECO:0000256" key="4">
    <source>
        <dbReference type="ARBA" id="ARBA00023239"/>
    </source>
</evidence>
<proteinExistence type="inferred from homology"/>
<keyword evidence="2" id="KW-0479">Metal-binding</keyword>
<sequence>MSELKGNCMCGAVTVSMTPAQNTLRACHCDMCRRWTSSALMTIPAASGYAALGPVKTFVSSDWAERAFCSECGSMLWYRMTVPGELHGQTNIAAGLFDNAGGTTLDLEFFIDKKPEGYAFAGNQRQMTEADVMEAFRAAAEQEGDS</sequence>
<keyword evidence="7" id="KW-1185">Reference proteome</keyword>
<dbReference type="PROSITE" id="PS51891">
    <property type="entry name" value="CENP_V_GFA"/>
    <property type="match status" value="1"/>
</dbReference>
<comment type="caution">
    <text evidence="6">The sequence shown here is derived from an EMBL/GenBank/DDBJ whole genome shotgun (WGS) entry which is preliminary data.</text>
</comment>